<reference evidence="1 2" key="1">
    <citation type="submission" date="2024-08" db="EMBL/GenBank/DDBJ databases">
        <title>Insights into the chromosomal genome structure of Flemingia macrophylla.</title>
        <authorList>
            <person name="Ding Y."/>
            <person name="Zhao Y."/>
            <person name="Bi W."/>
            <person name="Wu M."/>
            <person name="Zhao G."/>
            <person name="Gong Y."/>
            <person name="Li W."/>
            <person name="Zhang P."/>
        </authorList>
    </citation>
    <scope>NUCLEOTIDE SEQUENCE [LARGE SCALE GENOMIC DNA]</scope>
    <source>
        <strain evidence="1">DYQJB</strain>
        <tissue evidence="1">Leaf</tissue>
    </source>
</reference>
<dbReference type="Proteomes" id="UP001603857">
    <property type="component" value="Unassembled WGS sequence"/>
</dbReference>
<keyword evidence="2" id="KW-1185">Reference proteome</keyword>
<accession>A0ABD1MY64</accession>
<evidence type="ECO:0000313" key="1">
    <source>
        <dbReference type="EMBL" id="KAL2340739.1"/>
    </source>
</evidence>
<dbReference type="AlphaFoldDB" id="A0ABD1MY64"/>
<sequence length="102" mass="11510">MSSLVPRLVLRLAASRRPRIEGEMDGCDEFVFAEHASKGCEKEMGRDAFLNWVKDNCTHFPSFKVVLELDVSSSKEIWGNDFRSDDGDALDEKSRLGFPLSL</sequence>
<protein>
    <submittedName>
        <fullName evidence="1">Uncharacterized protein</fullName>
    </submittedName>
</protein>
<proteinExistence type="predicted"/>
<dbReference type="EMBL" id="JBGMDY010000003">
    <property type="protein sequence ID" value="KAL2340739.1"/>
    <property type="molecule type" value="Genomic_DNA"/>
</dbReference>
<gene>
    <name evidence="1" type="ORF">Fmac_008679</name>
</gene>
<comment type="caution">
    <text evidence="1">The sequence shown here is derived from an EMBL/GenBank/DDBJ whole genome shotgun (WGS) entry which is preliminary data.</text>
</comment>
<evidence type="ECO:0000313" key="2">
    <source>
        <dbReference type="Proteomes" id="UP001603857"/>
    </source>
</evidence>
<organism evidence="1 2">
    <name type="scientific">Flemingia macrophylla</name>
    <dbReference type="NCBI Taxonomy" id="520843"/>
    <lineage>
        <taxon>Eukaryota</taxon>
        <taxon>Viridiplantae</taxon>
        <taxon>Streptophyta</taxon>
        <taxon>Embryophyta</taxon>
        <taxon>Tracheophyta</taxon>
        <taxon>Spermatophyta</taxon>
        <taxon>Magnoliopsida</taxon>
        <taxon>eudicotyledons</taxon>
        <taxon>Gunneridae</taxon>
        <taxon>Pentapetalae</taxon>
        <taxon>rosids</taxon>
        <taxon>fabids</taxon>
        <taxon>Fabales</taxon>
        <taxon>Fabaceae</taxon>
        <taxon>Papilionoideae</taxon>
        <taxon>50 kb inversion clade</taxon>
        <taxon>NPAAA clade</taxon>
        <taxon>indigoferoid/millettioid clade</taxon>
        <taxon>Phaseoleae</taxon>
        <taxon>Flemingia</taxon>
    </lineage>
</organism>
<name>A0ABD1MY64_9FABA</name>